<dbReference type="GO" id="GO:0016020">
    <property type="term" value="C:membrane"/>
    <property type="evidence" value="ECO:0007669"/>
    <property type="project" value="UniProtKB-SubCell"/>
</dbReference>
<reference evidence="3 4" key="1">
    <citation type="submission" date="2019-09" db="EMBL/GenBank/DDBJ databases">
        <authorList>
            <person name="Ou C."/>
        </authorList>
    </citation>
    <scope>NUCLEOTIDE SEQUENCE [LARGE SCALE GENOMIC DNA]</scope>
    <source>
        <strain evidence="3">S2</strain>
        <tissue evidence="3">Leaf</tissue>
    </source>
</reference>
<dbReference type="PANTHER" id="PTHR45651">
    <property type="entry name" value="CYCLIC NUCLEOTIDE-GATED ION CHANNEL 15-RELATED-RELATED"/>
    <property type="match status" value="1"/>
</dbReference>
<sequence length="136" mass="14992">MWNSIFVISCAFAVSLDPLFFYVVNFKEDEKCLHTDETLEIVALVLRSLTDVIFLVHLICEISALKMNISKNEQSEAVKQTGGNSADNTNVLPKGRLRICGTQNVCECVSSRSICSEGSSNSPVGQGIQKDEWEMG</sequence>
<feature type="compositionally biased region" description="Polar residues" evidence="2">
    <location>
        <begin position="115"/>
        <end position="124"/>
    </location>
</feature>
<keyword evidence="1" id="KW-0813">Transport</keyword>
<dbReference type="AlphaFoldDB" id="A0A5N5FNQ3"/>
<reference evidence="3 4" key="2">
    <citation type="submission" date="2019-11" db="EMBL/GenBank/DDBJ databases">
        <title>A de novo genome assembly of a pear dwarfing rootstock.</title>
        <authorList>
            <person name="Wang F."/>
            <person name="Wang J."/>
            <person name="Li S."/>
            <person name="Zhang Y."/>
            <person name="Fang M."/>
            <person name="Ma L."/>
            <person name="Zhao Y."/>
            <person name="Jiang S."/>
        </authorList>
    </citation>
    <scope>NUCLEOTIDE SEQUENCE [LARGE SCALE GENOMIC DNA]</scope>
    <source>
        <strain evidence="3">S2</strain>
        <tissue evidence="3">Leaf</tissue>
    </source>
</reference>
<dbReference type="GO" id="GO:0034220">
    <property type="term" value="P:monoatomic ion transmembrane transport"/>
    <property type="evidence" value="ECO:0007669"/>
    <property type="project" value="UniProtKB-KW"/>
</dbReference>
<evidence type="ECO:0000313" key="4">
    <source>
        <dbReference type="Proteomes" id="UP000327157"/>
    </source>
</evidence>
<proteinExistence type="predicted"/>
<gene>
    <name evidence="3" type="ORF">D8674_040160</name>
</gene>
<dbReference type="Proteomes" id="UP000327157">
    <property type="component" value="Unassembled WGS sequence"/>
</dbReference>
<organism evidence="3 4">
    <name type="scientific">Pyrus ussuriensis x Pyrus communis</name>
    <dbReference type="NCBI Taxonomy" id="2448454"/>
    <lineage>
        <taxon>Eukaryota</taxon>
        <taxon>Viridiplantae</taxon>
        <taxon>Streptophyta</taxon>
        <taxon>Embryophyta</taxon>
        <taxon>Tracheophyta</taxon>
        <taxon>Spermatophyta</taxon>
        <taxon>Magnoliopsida</taxon>
        <taxon>eudicotyledons</taxon>
        <taxon>Gunneridae</taxon>
        <taxon>Pentapetalae</taxon>
        <taxon>rosids</taxon>
        <taxon>fabids</taxon>
        <taxon>Rosales</taxon>
        <taxon>Rosaceae</taxon>
        <taxon>Amygdaloideae</taxon>
        <taxon>Maleae</taxon>
        <taxon>Pyrus</taxon>
    </lineage>
</organism>
<evidence type="ECO:0000256" key="2">
    <source>
        <dbReference type="SAM" id="MobiDB-lite"/>
    </source>
</evidence>
<name>A0A5N5FNQ3_9ROSA</name>
<protein>
    <submittedName>
        <fullName evidence="3">Cyclic nucleotide-gated ion channel 1-like</fullName>
    </submittedName>
</protein>
<dbReference type="PANTHER" id="PTHR45651:SF68">
    <property type="entry name" value="ION TRANSPORT DOMAIN-CONTAINING PROTEIN"/>
    <property type="match status" value="1"/>
</dbReference>
<keyword evidence="1" id="KW-0407">Ion channel</keyword>
<dbReference type="OrthoDB" id="1163027at2759"/>
<evidence type="ECO:0000256" key="1">
    <source>
        <dbReference type="ARBA" id="ARBA00023303"/>
    </source>
</evidence>
<accession>A0A5N5FNQ3</accession>
<comment type="caution">
    <text evidence="3">The sequence shown here is derived from an EMBL/GenBank/DDBJ whole genome shotgun (WGS) entry which is preliminary data.</text>
</comment>
<keyword evidence="4" id="KW-1185">Reference proteome</keyword>
<feature type="region of interest" description="Disordered" evidence="2">
    <location>
        <begin position="115"/>
        <end position="136"/>
    </location>
</feature>
<evidence type="ECO:0000313" key="3">
    <source>
        <dbReference type="EMBL" id="KAB2604507.1"/>
    </source>
</evidence>
<dbReference type="EMBL" id="SMOL01000612">
    <property type="protein sequence ID" value="KAB2604507.1"/>
    <property type="molecule type" value="Genomic_DNA"/>
</dbReference>
<keyword evidence="1" id="KW-0406">Ion transport</keyword>